<dbReference type="HOGENOM" id="CLU_947838_0_0_1"/>
<sequence>MIVRPTSKAVPQRQFVSALVEQVQALAAVQPAHRRLRDDRGNRFYLFEGPEARPLPSVTSVLSTIAKPALTTWSRNTALEAMRDALLRKAGKSITNEILEQALQEAKQQPRALAGRAAQLGIRGHEAFGRVLSGLGASKPVTAELDQTVSNFERWWKHSGYVLACSELVVRSERYGYAGQCDAIAVRLNEAVRTADESSSRPSASLAVFDWKTTSAIYSEYALQAAAYAKALEEMSHGTLHVHEAWVVRFGRMDSEPCFEARQVRDISAAFLCFRAALILFNELGETLYNDKGG</sequence>
<organism evidence="1 2">
    <name type="scientific">Cyanidioschyzon merolae (strain NIES-3377 / 10D)</name>
    <name type="common">Unicellular red alga</name>
    <dbReference type="NCBI Taxonomy" id="280699"/>
    <lineage>
        <taxon>Eukaryota</taxon>
        <taxon>Rhodophyta</taxon>
        <taxon>Bangiophyceae</taxon>
        <taxon>Cyanidiales</taxon>
        <taxon>Cyanidiaceae</taxon>
        <taxon>Cyanidioschyzon</taxon>
    </lineage>
</organism>
<dbReference type="Proteomes" id="UP000007014">
    <property type="component" value="Chromosome 17"/>
</dbReference>
<evidence type="ECO:0008006" key="3">
    <source>
        <dbReference type="Google" id="ProtNLM"/>
    </source>
</evidence>
<dbReference type="RefSeq" id="XP_005538326.1">
    <property type="nucleotide sequence ID" value="XM_005538269.1"/>
</dbReference>
<evidence type="ECO:0000313" key="2">
    <source>
        <dbReference type="Proteomes" id="UP000007014"/>
    </source>
</evidence>
<proteinExistence type="predicted"/>
<dbReference type="Gramene" id="CMQ468CT">
    <property type="protein sequence ID" value="CMQ468CT"/>
    <property type="gene ID" value="CMQ468C"/>
</dbReference>
<reference evidence="1 2" key="1">
    <citation type="journal article" date="2004" name="Nature">
        <title>Genome sequence of the ultrasmall unicellular red alga Cyanidioschyzon merolae 10D.</title>
        <authorList>
            <person name="Matsuzaki M."/>
            <person name="Misumi O."/>
            <person name="Shin-i T."/>
            <person name="Maruyama S."/>
            <person name="Takahara M."/>
            <person name="Miyagishima S."/>
            <person name="Mori T."/>
            <person name="Nishida K."/>
            <person name="Yagisawa F."/>
            <person name="Nishida K."/>
            <person name="Yoshida Y."/>
            <person name="Nishimura Y."/>
            <person name="Nakao S."/>
            <person name="Kobayashi T."/>
            <person name="Momoyama Y."/>
            <person name="Higashiyama T."/>
            <person name="Minoda A."/>
            <person name="Sano M."/>
            <person name="Nomoto H."/>
            <person name="Oishi K."/>
            <person name="Hayashi H."/>
            <person name="Ohta F."/>
            <person name="Nishizaka S."/>
            <person name="Haga S."/>
            <person name="Miura S."/>
            <person name="Morishita T."/>
            <person name="Kabeya Y."/>
            <person name="Terasawa K."/>
            <person name="Suzuki Y."/>
            <person name="Ishii Y."/>
            <person name="Asakawa S."/>
            <person name="Takano H."/>
            <person name="Ohta N."/>
            <person name="Kuroiwa H."/>
            <person name="Tanaka K."/>
            <person name="Shimizu N."/>
            <person name="Sugano S."/>
            <person name="Sato N."/>
            <person name="Nozaki H."/>
            <person name="Ogasawara N."/>
            <person name="Kohara Y."/>
            <person name="Kuroiwa T."/>
        </authorList>
    </citation>
    <scope>NUCLEOTIDE SEQUENCE [LARGE SCALE GENOMIC DNA]</scope>
    <source>
        <strain evidence="1 2">10D</strain>
    </source>
</reference>
<reference evidence="1 2" key="2">
    <citation type="journal article" date="2007" name="BMC Biol.">
        <title>A 100%-complete sequence reveals unusually simple genomic features in the hot-spring red alga Cyanidioschyzon merolae.</title>
        <authorList>
            <person name="Nozaki H."/>
            <person name="Takano H."/>
            <person name="Misumi O."/>
            <person name="Terasawa K."/>
            <person name="Matsuzaki M."/>
            <person name="Maruyama S."/>
            <person name="Nishida K."/>
            <person name="Yagisawa F."/>
            <person name="Yoshida Y."/>
            <person name="Fujiwara T."/>
            <person name="Takio S."/>
            <person name="Tamura K."/>
            <person name="Chung S.J."/>
            <person name="Nakamura S."/>
            <person name="Kuroiwa H."/>
            <person name="Tanaka K."/>
            <person name="Sato N."/>
            <person name="Kuroiwa T."/>
        </authorList>
    </citation>
    <scope>NUCLEOTIDE SEQUENCE [LARGE SCALE GENOMIC DNA]</scope>
    <source>
        <strain evidence="1 2">10D</strain>
    </source>
</reference>
<dbReference type="KEGG" id="cme:CYME_CMQ468C"/>
<dbReference type="EMBL" id="AP006499">
    <property type="protein sequence ID" value="BAM82290.1"/>
    <property type="molecule type" value="Genomic_DNA"/>
</dbReference>
<protein>
    <recommendedName>
        <fullName evidence="3">PD-(D/E)XK endonuclease-like domain-containing protein</fullName>
    </recommendedName>
</protein>
<gene>
    <name evidence="1" type="ORF">CYME_CMQ468C</name>
</gene>
<dbReference type="OMA" id="KNEDEWI"/>
<accession>M1V6L9</accession>
<dbReference type="GeneID" id="16996519"/>
<dbReference type="OrthoDB" id="19044at2759"/>
<dbReference type="AlphaFoldDB" id="M1V6L9"/>
<keyword evidence="2" id="KW-1185">Reference proteome</keyword>
<name>M1V6L9_CYAM1</name>
<evidence type="ECO:0000313" key="1">
    <source>
        <dbReference type="EMBL" id="BAM82290.1"/>
    </source>
</evidence>